<sequence>MTPQPFDFSAASAIDQIAVDRWAASFVTGWGLGGIPNGGYQLAVAARVALAASGHPDPLSMHGVYLHKANNGPVEAVTTMLKTGERQAALHVSLIQNDTIVTEVTALVGSLETATKQLLWGNAVPPDLPEPDACTRLVHTPPGLFPPPIVNEVDVRLHPDDYDQIGERASGSPQFRGWVRYKDQHEMNAIRAMVAADVFPPPILNSGIPLGWVPTMTLTVQMRKRPTTAWLAGHFETTVANGPYLAENGELWDETGELVATVQQLAALPRR</sequence>
<feature type="domain" description="Acyl-CoA thioesterase-like N-terminal HotDog" evidence="1">
    <location>
        <begin position="29"/>
        <end position="107"/>
    </location>
</feature>
<reference evidence="3" key="1">
    <citation type="submission" date="2018-06" db="EMBL/GenBank/DDBJ databases">
        <authorList>
            <person name="Zhirakovskaya E."/>
        </authorList>
    </citation>
    <scope>NUCLEOTIDE SEQUENCE</scope>
</reference>
<protein>
    <recommendedName>
        <fullName evidence="4">TesB-like acyl-CoA thioesterase 3</fullName>
    </recommendedName>
</protein>
<dbReference type="PANTHER" id="PTHR38110:SF1">
    <property type="entry name" value="THIOESTERASE DOMAIN-CONTAINING PROTEIN"/>
    <property type="match status" value="1"/>
</dbReference>
<organism evidence="3">
    <name type="scientific">hydrothermal vent metagenome</name>
    <dbReference type="NCBI Taxonomy" id="652676"/>
    <lineage>
        <taxon>unclassified sequences</taxon>
        <taxon>metagenomes</taxon>
        <taxon>ecological metagenomes</taxon>
    </lineage>
</organism>
<feature type="domain" description="Acyl-CoA thioesterase-like C-terminal" evidence="2">
    <location>
        <begin position="131"/>
        <end position="267"/>
    </location>
</feature>
<dbReference type="InterPro" id="IPR049449">
    <property type="entry name" value="TesB_ACOT8-like_N"/>
</dbReference>
<proteinExistence type="predicted"/>
<name>A0A3B0TLG1_9ZZZZ</name>
<dbReference type="AlphaFoldDB" id="A0A3B0TLG1"/>
<dbReference type="PANTHER" id="PTHR38110">
    <property type="entry name" value="CHROMOSOME 23, WHOLE GENOME SHOTGUN SEQUENCE"/>
    <property type="match status" value="1"/>
</dbReference>
<gene>
    <name evidence="3" type="ORF">MNBD_ACTINO02-967</name>
</gene>
<dbReference type="InterPro" id="IPR052389">
    <property type="entry name" value="Sec_Metab_Biosynth-Assoc"/>
</dbReference>
<evidence type="ECO:0000313" key="3">
    <source>
        <dbReference type="EMBL" id="VAW09494.1"/>
    </source>
</evidence>
<dbReference type="InterPro" id="IPR042171">
    <property type="entry name" value="Acyl-CoA_hotdog"/>
</dbReference>
<dbReference type="SUPFAM" id="SSF54637">
    <property type="entry name" value="Thioesterase/thiol ester dehydrase-isomerase"/>
    <property type="match status" value="2"/>
</dbReference>
<dbReference type="Pfam" id="PF20789">
    <property type="entry name" value="4HBT_3C"/>
    <property type="match status" value="1"/>
</dbReference>
<evidence type="ECO:0008006" key="4">
    <source>
        <dbReference type="Google" id="ProtNLM"/>
    </source>
</evidence>
<dbReference type="EMBL" id="UOEK01000590">
    <property type="protein sequence ID" value="VAW09494.1"/>
    <property type="molecule type" value="Genomic_DNA"/>
</dbReference>
<dbReference type="Pfam" id="PF13622">
    <property type="entry name" value="4HBT_3"/>
    <property type="match status" value="1"/>
</dbReference>
<dbReference type="Gene3D" id="2.40.160.210">
    <property type="entry name" value="Acyl-CoA thioesterase, double hotdog domain"/>
    <property type="match status" value="1"/>
</dbReference>
<dbReference type="InterPro" id="IPR049450">
    <property type="entry name" value="ACOT8-like_C"/>
</dbReference>
<accession>A0A3B0TLG1</accession>
<evidence type="ECO:0000259" key="1">
    <source>
        <dbReference type="Pfam" id="PF13622"/>
    </source>
</evidence>
<evidence type="ECO:0000259" key="2">
    <source>
        <dbReference type="Pfam" id="PF20789"/>
    </source>
</evidence>
<dbReference type="InterPro" id="IPR029069">
    <property type="entry name" value="HotDog_dom_sf"/>
</dbReference>